<sequence length="90" mass="10430">MSTPAISQNDFDALRKENELLKRQLETLHDKEFRDKLEWAYHLFHDPADSAKLELKRGSGKGIISRVPDNFTDELTDFNALEYSSISNFL</sequence>
<name>A0A1G7JKG8_9BACT</name>
<evidence type="ECO:0000313" key="2">
    <source>
        <dbReference type="Proteomes" id="UP000198748"/>
    </source>
</evidence>
<protein>
    <submittedName>
        <fullName evidence="1">Uncharacterized protein</fullName>
    </submittedName>
</protein>
<dbReference type="AlphaFoldDB" id="A0A1G7JKG8"/>
<reference evidence="2" key="1">
    <citation type="submission" date="2016-10" db="EMBL/GenBank/DDBJ databases">
        <authorList>
            <person name="Varghese N."/>
            <person name="Submissions S."/>
        </authorList>
    </citation>
    <scope>NUCLEOTIDE SEQUENCE [LARGE SCALE GENOMIC DNA]</scope>
    <source>
        <strain evidence="2">DSM 25329</strain>
    </source>
</reference>
<dbReference type="STRING" id="659014.SAMN04487996_109317"/>
<gene>
    <name evidence="1" type="ORF">SAMN04487996_109317</name>
</gene>
<accession>A0A1G7JKG8</accession>
<dbReference type="RefSeq" id="WP_090152321.1">
    <property type="nucleotide sequence ID" value="NZ_FNAN01000009.1"/>
</dbReference>
<keyword evidence="2" id="KW-1185">Reference proteome</keyword>
<dbReference type="EMBL" id="FNAN01000009">
    <property type="protein sequence ID" value="SDF25345.1"/>
    <property type="molecule type" value="Genomic_DNA"/>
</dbReference>
<organism evidence="1 2">
    <name type="scientific">Dyadobacter soli</name>
    <dbReference type="NCBI Taxonomy" id="659014"/>
    <lineage>
        <taxon>Bacteria</taxon>
        <taxon>Pseudomonadati</taxon>
        <taxon>Bacteroidota</taxon>
        <taxon>Cytophagia</taxon>
        <taxon>Cytophagales</taxon>
        <taxon>Spirosomataceae</taxon>
        <taxon>Dyadobacter</taxon>
    </lineage>
</organism>
<evidence type="ECO:0000313" key="1">
    <source>
        <dbReference type="EMBL" id="SDF25345.1"/>
    </source>
</evidence>
<dbReference type="OrthoDB" id="9859099at2"/>
<proteinExistence type="predicted"/>
<dbReference type="Proteomes" id="UP000198748">
    <property type="component" value="Unassembled WGS sequence"/>
</dbReference>